<organism evidence="1 2">
    <name type="scientific">Ferruginivarius sediminum</name>
    <dbReference type="NCBI Taxonomy" id="2661937"/>
    <lineage>
        <taxon>Bacteria</taxon>
        <taxon>Pseudomonadati</taxon>
        <taxon>Pseudomonadota</taxon>
        <taxon>Alphaproteobacteria</taxon>
        <taxon>Rhodospirillales</taxon>
        <taxon>Rhodospirillaceae</taxon>
        <taxon>Ferruginivarius</taxon>
    </lineage>
</organism>
<proteinExistence type="predicted"/>
<evidence type="ECO:0000313" key="1">
    <source>
        <dbReference type="EMBL" id="RDD63864.1"/>
    </source>
</evidence>
<gene>
    <name evidence="1" type="ORF">DRB17_01475</name>
</gene>
<comment type="caution">
    <text evidence="1">The sequence shown here is derived from an EMBL/GenBank/DDBJ whole genome shotgun (WGS) entry which is preliminary data.</text>
</comment>
<dbReference type="Proteomes" id="UP000253941">
    <property type="component" value="Unassembled WGS sequence"/>
</dbReference>
<dbReference type="Pfam" id="PF11739">
    <property type="entry name" value="YdbH-like"/>
    <property type="match status" value="1"/>
</dbReference>
<accession>A0A369TGX0</accession>
<dbReference type="InterPro" id="IPR021730">
    <property type="entry name" value="YdbH"/>
</dbReference>
<dbReference type="AlphaFoldDB" id="A0A369TGX0"/>
<protein>
    <submittedName>
        <fullName evidence="1">Uncharacterized protein</fullName>
    </submittedName>
</protein>
<dbReference type="EMBL" id="QPMH01000001">
    <property type="protein sequence ID" value="RDD63864.1"/>
    <property type="molecule type" value="Genomic_DNA"/>
</dbReference>
<dbReference type="RefSeq" id="WP_114580377.1">
    <property type="nucleotide sequence ID" value="NZ_QPMH01000001.1"/>
</dbReference>
<name>A0A369TGX0_9PROT</name>
<reference evidence="1 2" key="1">
    <citation type="submission" date="2018-07" db="EMBL/GenBank/DDBJ databases">
        <title>Venubactetium sediminum gen. nov., sp. nov., isolated from a marine solar saltern.</title>
        <authorList>
            <person name="Wang S."/>
        </authorList>
    </citation>
    <scope>NUCLEOTIDE SEQUENCE [LARGE SCALE GENOMIC DNA]</scope>
    <source>
        <strain evidence="1 2">WD2A32</strain>
    </source>
</reference>
<sequence length="940" mass="99951">MRVLLWSLLIAVVLVAALATGGILWRTELAEAAARRWLAHQGFGQARLEVTALTLERVEVRGLDLGDDGPSARSLTVMYQPSQVLAGRVERIDLDGLRLKLDLGSDRPLGRLQDLLAGDTGQAEAAASPSLPEVYLQDAVVTAASPHGTVDVAFDGRLHEAEDGLRATLRGKADTPYTAIEISLEATGLPQDPTIRLDARGWSDVAKVPWPASWPATPKSGRAEFHLTYDGTLPTTLPEGPQAALRQSAAAEISLSLQGADVTPYARGVDAGIEATLDVRQGEILLRLREPATAAATEVNAEALSEFGLGQDFASMLARLEQVTLSPWTEAGELLQAAYRDGEWRWDGRASLRATLGKGYASAQFAADGTHAADFAMSGITLAPLKLEAEKLRYGDVELGRLAFDGNASLDPGAMTAEGQLEVQLARLRAGPQVLENVGFDGPVVIEREGTETAVRLSKAGRLRLPEPPRTGVVDVEGPIEVTIRSGMAIMQDGTLSAELVADPGTLSGTIRRVDAPDVTASTAPGPIDLKIRQDDSLVAAAAMKGARIRVPDMKLSASELDADITYGTPDAPLARLSLGNLVHEAQPAAFAPLSVDLTVRRDGQRLTATGAAGVRGTDISVPLDLHHNLATQSGDMMFGPSTARFSPGGLQPRALSPLLRDIESAEGSVEVGGDLTWQPGGFNSGGVARIDALSFETPQARVEELSGTVTASRLIPTTTPPGQELTAKSVVAGVPLTDVRLRFQLVPDDEARPVLRVARIEGTLSDGLLYAEDLALKGLDTETDATVHVRGLSLRKLFEELDVEGLSAEGVLSGQIPLRFGGNGFVVDQGQISAESDGVIRVQIQSAKQALAGRGEQVQLMMRALENFQYKELKATLNRPSDGDLELGIVMEGRNPDVLDGYPFRFNINLTGDIEPLLAALQEGRRLTTELLERAVELE</sequence>
<evidence type="ECO:0000313" key="2">
    <source>
        <dbReference type="Proteomes" id="UP000253941"/>
    </source>
</evidence>
<keyword evidence="2" id="KW-1185">Reference proteome</keyword>